<dbReference type="Proteomes" id="UP001330749">
    <property type="component" value="Unassembled WGS sequence"/>
</dbReference>
<comment type="caution">
    <text evidence="1">The sequence shown here is derived from an EMBL/GenBank/DDBJ whole genome shotgun (WGS) entry which is preliminary data.</text>
</comment>
<organism evidence="1 2">
    <name type="scientific">Bacillus xiapuensis</name>
    <dbReference type="NCBI Taxonomy" id="2014075"/>
    <lineage>
        <taxon>Bacteria</taxon>
        <taxon>Bacillati</taxon>
        <taxon>Bacillota</taxon>
        <taxon>Bacilli</taxon>
        <taxon>Bacillales</taxon>
        <taxon>Bacillaceae</taxon>
        <taxon>Bacillus</taxon>
    </lineage>
</organism>
<evidence type="ECO:0000313" key="2">
    <source>
        <dbReference type="Proteomes" id="UP001330749"/>
    </source>
</evidence>
<keyword evidence="2" id="KW-1185">Reference proteome</keyword>
<dbReference type="RefSeq" id="WP_327969307.1">
    <property type="nucleotide sequence ID" value="NZ_JARMQG010000282.1"/>
</dbReference>
<reference evidence="1 2" key="1">
    <citation type="submission" date="2023-03" db="EMBL/GenBank/DDBJ databases">
        <title>Bacillus Genome Sequencing.</title>
        <authorList>
            <person name="Dunlap C."/>
        </authorList>
    </citation>
    <scope>NUCLEOTIDE SEQUENCE [LARGE SCALE GENOMIC DNA]</scope>
    <source>
        <strain evidence="1 2">B-14544</strain>
    </source>
</reference>
<proteinExistence type="predicted"/>
<sequence>MPSDKAFNTVVNQIRLLRDRNLIIQDLKAAKQHLHEKNYFNLINGFETLLLDDPKNPPKNYTDVSFDDFLNLYKLDKELSSLIFQKISELENKLKASIAYHFCKNHCSTLGDNNNYIERTSYSPPGRTAGPQEYTKSFTKHKLFRNSAYFEGRFSGHFSGRVTYNTSRAQTVLEGTFKGRFGSTSINNVQGKCTFFDSRQTAIVTLVRSLAATSGTSIATPITINNERIYGLNYIDECKTKFPFINEYNNPPFWVVIKTLMFNDIILLLYGLKKRTFDAVLRDFNLKPNDKEKFLNSLQIIKELRNTCAHFELVNRFRTPSTLKINQHLISELGLTPIRANKYVIKLFDVLKVLKQYVDLKEIKLLLWKYRYEEKRDIAISLLDRMGNANIFYWI</sequence>
<dbReference type="EMBL" id="JARMQG010000282">
    <property type="protein sequence ID" value="MED3564188.1"/>
    <property type="molecule type" value="Genomic_DNA"/>
</dbReference>
<name>A0ABU6NDR5_9BACI</name>
<accession>A0ABU6NDR5</accession>
<gene>
    <name evidence="1" type="ORF">P4447_17350</name>
</gene>
<dbReference type="InterPro" id="IPR011664">
    <property type="entry name" value="Abi_system_AbiD/AbiF-like"/>
</dbReference>
<dbReference type="Pfam" id="PF07751">
    <property type="entry name" value="Abi_2"/>
    <property type="match status" value="2"/>
</dbReference>
<protein>
    <submittedName>
        <fullName evidence="1">Abi family protein</fullName>
    </submittedName>
</protein>
<evidence type="ECO:0000313" key="1">
    <source>
        <dbReference type="EMBL" id="MED3564188.1"/>
    </source>
</evidence>